<dbReference type="EnsemblPlants" id="OGLUM04G01690.1">
    <property type="protein sequence ID" value="OGLUM04G01690.1"/>
    <property type="gene ID" value="OGLUM04G01690"/>
</dbReference>
<reference evidence="1" key="1">
    <citation type="submission" date="2015-04" db="UniProtKB">
        <authorList>
            <consortium name="EnsemblPlants"/>
        </authorList>
    </citation>
    <scope>IDENTIFICATION</scope>
</reference>
<dbReference type="HOGENOM" id="CLU_1075101_0_0_1"/>
<name>A0A0D9ZGU3_9ORYZ</name>
<dbReference type="Gene3D" id="3.40.395.10">
    <property type="entry name" value="Adenoviral Proteinase, Chain A"/>
    <property type="match status" value="1"/>
</dbReference>
<dbReference type="Proteomes" id="UP000026961">
    <property type="component" value="Chromosome 4"/>
</dbReference>
<evidence type="ECO:0000313" key="2">
    <source>
        <dbReference type="Proteomes" id="UP000026961"/>
    </source>
</evidence>
<proteinExistence type="predicted"/>
<dbReference type="Gramene" id="OGLUM04G01690.1">
    <property type="protein sequence ID" value="OGLUM04G01690.1"/>
    <property type="gene ID" value="OGLUM04G01690"/>
</dbReference>
<evidence type="ECO:0000313" key="1">
    <source>
        <dbReference type="EnsemblPlants" id="OGLUM04G01690.1"/>
    </source>
</evidence>
<dbReference type="SUPFAM" id="SSF54001">
    <property type="entry name" value="Cysteine proteinases"/>
    <property type="match status" value="1"/>
</dbReference>
<sequence>MFGSKVSMPNNGVPSKLIRSIIGQTYDCLPQEIILASPENHTLVNMGDFYIKKHHLSCLLTKNEFVNDNIISAYIHCIKEAQSKTNKKIQGLQNHLDIIGQRHDLPSHEWRDLNVVTWPIIEQLQEDMEHFRDKLAGILLCWKTNMEAKASDVVQVEDTDNSDDVVITATGFGVSPMFRKDIDLAGSVGSWSKIHYEVVKCKSDVDELRKQFLLHLLMYEQNECESNIPSGVGGEAVGAGAAPRCAGGAWCSSVGTRPEQVAQGTARRVRPWAWRRALDIIVIDDTEVCAATAEDGGGCEHRGGPPAALPCGCLTPHE</sequence>
<accession>A0A0D9ZGU3</accession>
<organism evidence="1">
    <name type="scientific">Oryza glumipatula</name>
    <dbReference type="NCBI Taxonomy" id="40148"/>
    <lineage>
        <taxon>Eukaryota</taxon>
        <taxon>Viridiplantae</taxon>
        <taxon>Streptophyta</taxon>
        <taxon>Embryophyta</taxon>
        <taxon>Tracheophyta</taxon>
        <taxon>Spermatophyta</taxon>
        <taxon>Magnoliopsida</taxon>
        <taxon>Liliopsida</taxon>
        <taxon>Poales</taxon>
        <taxon>Poaceae</taxon>
        <taxon>BOP clade</taxon>
        <taxon>Oryzoideae</taxon>
        <taxon>Oryzeae</taxon>
        <taxon>Oryzinae</taxon>
        <taxon>Oryza</taxon>
    </lineage>
</organism>
<reference evidence="1" key="2">
    <citation type="submission" date="2018-05" db="EMBL/GenBank/DDBJ databases">
        <title>OgluRS3 (Oryza glumaepatula Reference Sequence Version 3).</title>
        <authorList>
            <person name="Zhang J."/>
            <person name="Kudrna D."/>
            <person name="Lee S."/>
            <person name="Talag J."/>
            <person name="Welchert J."/>
            <person name="Wing R.A."/>
        </authorList>
    </citation>
    <scope>NUCLEOTIDE SEQUENCE [LARGE SCALE GENOMIC DNA]</scope>
</reference>
<protein>
    <submittedName>
        <fullName evidence="1">Uncharacterized protein</fullName>
    </submittedName>
</protein>
<dbReference type="InterPro" id="IPR038765">
    <property type="entry name" value="Papain-like_cys_pep_sf"/>
</dbReference>
<dbReference type="AlphaFoldDB" id="A0A0D9ZGU3"/>
<keyword evidence="2" id="KW-1185">Reference proteome</keyword>